<evidence type="ECO:0000256" key="1">
    <source>
        <dbReference type="ARBA" id="ARBA00023015"/>
    </source>
</evidence>
<gene>
    <name evidence="5" type="ORF">C3729_07400</name>
</gene>
<dbReference type="InterPro" id="IPR018060">
    <property type="entry name" value="HTH_AraC"/>
</dbReference>
<dbReference type="SMART" id="SM00342">
    <property type="entry name" value="HTH_ARAC"/>
    <property type="match status" value="1"/>
</dbReference>
<evidence type="ECO:0000256" key="3">
    <source>
        <dbReference type="ARBA" id="ARBA00023163"/>
    </source>
</evidence>
<feature type="domain" description="HTH araC/xylS-type" evidence="4">
    <location>
        <begin position="145"/>
        <end position="241"/>
    </location>
</feature>
<dbReference type="Pfam" id="PF12833">
    <property type="entry name" value="HTH_18"/>
    <property type="match status" value="1"/>
</dbReference>
<dbReference type="RefSeq" id="WP_104793558.1">
    <property type="nucleotide sequence ID" value="NZ_PTPZ01000003.1"/>
</dbReference>
<dbReference type="PANTHER" id="PTHR43280">
    <property type="entry name" value="ARAC-FAMILY TRANSCRIPTIONAL REGULATOR"/>
    <property type="match status" value="1"/>
</dbReference>
<dbReference type="GO" id="GO:0003700">
    <property type="term" value="F:DNA-binding transcription factor activity"/>
    <property type="evidence" value="ECO:0007669"/>
    <property type="project" value="InterPro"/>
</dbReference>
<dbReference type="Gene3D" id="1.10.10.60">
    <property type="entry name" value="Homeodomain-like"/>
    <property type="match status" value="2"/>
</dbReference>
<name>A0A2S7I5S0_9FLAO</name>
<dbReference type="Proteomes" id="UP000238565">
    <property type="component" value="Unassembled WGS sequence"/>
</dbReference>
<dbReference type="GO" id="GO:0043565">
    <property type="term" value="F:sequence-specific DNA binding"/>
    <property type="evidence" value="ECO:0007669"/>
    <property type="project" value="InterPro"/>
</dbReference>
<evidence type="ECO:0000313" key="6">
    <source>
        <dbReference type="Proteomes" id="UP000238565"/>
    </source>
</evidence>
<dbReference type="PROSITE" id="PS01124">
    <property type="entry name" value="HTH_ARAC_FAMILY_2"/>
    <property type="match status" value="1"/>
</dbReference>
<accession>A0A2S7I5S0</accession>
<dbReference type="PANTHER" id="PTHR43280:SF2">
    <property type="entry name" value="HTH-TYPE TRANSCRIPTIONAL REGULATOR EXSA"/>
    <property type="match status" value="1"/>
</dbReference>
<proteinExistence type="predicted"/>
<evidence type="ECO:0000256" key="2">
    <source>
        <dbReference type="ARBA" id="ARBA00023125"/>
    </source>
</evidence>
<keyword evidence="1" id="KW-0805">Transcription regulation</keyword>
<dbReference type="AlphaFoldDB" id="A0A2S7I5S0"/>
<dbReference type="EMBL" id="PTPZ01000003">
    <property type="protein sequence ID" value="PPZ91875.1"/>
    <property type="molecule type" value="Genomic_DNA"/>
</dbReference>
<sequence>MFYFGQNFGFFIGSLQENITHKHYALQVSVSFHSSLRLQVKGKDEILGQAFLINSKVEHQLQCEGLQITLLINPLSSIGHQLFLILDRSEFSILPDPITLLFQNLLKQYTTDLPQEEIAQSISDILREYSCLCENENHVQDDRIIKTLSLLEHHFDEILSLEAAAAFCHLSPPRFLHLFKEKTQLNFRRYQLWNKTIKSLPFLAHHSITHTAHAFGFTDSSHYTRTFKETFGFSPKFFVSKK</sequence>
<comment type="caution">
    <text evidence="5">The sequence shown here is derived from an EMBL/GenBank/DDBJ whole genome shotgun (WGS) entry which is preliminary data.</text>
</comment>
<protein>
    <recommendedName>
        <fullName evidence="4">HTH araC/xylS-type domain-containing protein</fullName>
    </recommendedName>
</protein>
<organism evidence="5 6">
    <name type="scientific">Cloacibacterium normanense</name>
    <dbReference type="NCBI Taxonomy" id="237258"/>
    <lineage>
        <taxon>Bacteria</taxon>
        <taxon>Pseudomonadati</taxon>
        <taxon>Bacteroidota</taxon>
        <taxon>Flavobacteriia</taxon>
        <taxon>Flavobacteriales</taxon>
        <taxon>Weeksellaceae</taxon>
    </lineage>
</organism>
<evidence type="ECO:0000313" key="5">
    <source>
        <dbReference type="EMBL" id="PPZ91875.1"/>
    </source>
</evidence>
<keyword evidence="2" id="KW-0238">DNA-binding</keyword>
<evidence type="ECO:0000259" key="4">
    <source>
        <dbReference type="PROSITE" id="PS01124"/>
    </source>
</evidence>
<reference evidence="5 6" key="1">
    <citation type="submission" date="2018-02" db="EMBL/GenBank/DDBJ databases">
        <title>Draft genome sequence of bacterial isolates from marine environment.</title>
        <authorList>
            <person name="Singh S.K."/>
            <person name="Hill R."/>
            <person name="Major S."/>
            <person name="Cai H."/>
            <person name="Li Y."/>
        </authorList>
    </citation>
    <scope>NUCLEOTIDE SEQUENCE [LARGE SCALE GENOMIC DNA]</scope>
    <source>
        <strain evidence="5 6">IMET F</strain>
    </source>
</reference>
<dbReference type="SUPFAM" id="SSF46689">
    <property type="entry name" value="Homeodomain-like"/>
    <property type="match status" value="2"/>
</dbReference>
<dbReference type="InterPro" id="IPR009057">
    <property type="entry name" value="Homeodomain-like_sf"/>
</dbReference>
<keyword evidence="3" id="KW-0804">Transcription</keyword>